<sequence length="79" mass="8981">MNDWNTVTSFLLSRFSGFSLQVGSLSYVFELYISEVRRWDWRLGLGDPEVELSLSLFTEYCLLPTLSSCCLAGKCGEKD</sequence>
<proteinExistence type="predicted"/>
<dbReference type="Proteomes" id="UP000327118">
    <property type="component" value="Unassembled WGS sequence"/>
</dbReference>
<dbReference type="EMBL" id="ML739100">
    <property type="protein sequence ID" value="KAE8353344.1"/>
    <property type="molecule type" value="Genomic_DNA"/>
</dbReference>
<organism evidence="2 3">
    <name type="scientific">Aspergillus coremiiformis</name>
    <dbReference type="NCBI Taxonomy" id="138285"/>
    <lineage>
        <taxon>Eukaryota</taxon>
        <taxon>Fungi</taxon>
        <taxon>Dikarya</taxon>
        <taxon>Ascomycota</taxon>
        <taxon>Pezizomycotina</taxon>
        <taxon>Eurotiomycetes</taxon>
        <taxon>Eurotiomycetidae</taxon>
        <taxon>Eurotiales</taxon>
        <taxon>Aspergillaceae</taxon>
        <taxon>Aspergillus</taxon>
        <taxon>Aspergillus subgen. Circumdati</taxon>
    </lineage>
</organism>
<keyword evidence="1" id="KW-0812">Transmembrane</keyword>
<keyword evidence="1" id="KW-1133">Transmembrane helix</keyword>
<feature type="transmembrane region" description="Helical" evidence="1">
    <location>
        <begin position="12"/>
        <end position="33"/>
    </location>
</feature>
<keyword evidence="1" id="KW-0472">Membrane</keyword>
<keyword evidence="3" id="KW-1185">Reference proteome</keyword>
<evidence type="ECO:0000313" key="3">
    <source>
        <dbReference type="Proteomes" id="UP000327118"/>
    </source>
</evidence>
<dbReference type="AlphaFoldDB" id="A0A5N6Z6Q5"/>
<name>A0A5N6Z6Q5_9EURO</name>
<gene>
    <name evidence="2" type="ORF">BDV28DRAFT_133299</name>
</gene>
<accession>A0A5N6Z6Q5</accession>
<reference evidence="3" key="1">
    <citation type="submission" date="2019-04" db="EMBL/GenBank/DDBJ databases">
        <title>Friends and foes A comparative genomics studyof 23 Aspergillus species from section Flavi.</title>
        <authorList>
            <consortium name="DOE Joint Genome Institute"/>
            <person name="Kjaerbolling I."/>
            <person name="Vesth T."/>
            <person name="Frisvad J.C."/>
            <person name="Nybo J.L."/>
            <person name="Theobald S."/>
            <person name="Kildgaard S."/>
            <person name="Isbrandt T."/>
            <person name="Kuo A."/>
            <person name="Sato A."/>
            <person name="Lyhne E.K."/>
            <person name="Kogle M.E."/>
            <person name="Wiebenga A."/>
            <person name="Kun R.S."/>
            <person name="Lubbers R.J."/>
            <person name="Makela M.R."/>
            <person name="Barry K."/>
            <person name="Chovatia M."/>
            <person name="Clum A."/>
            <person name="Daum C."/>
            <person name="Haridas S."/>
            <person name="He G."/>
            <person name="LaButti K."/>
            <person name="Lipzen A."/>
            <person name="Mondo S."/>
            <person name="Riley R."/>
            <person name="Salamov A."/>
            <person name="Simmons B.A."/>
            <person name="Magnuson J.K."/>
            <person name="Henrissat B."/>
            <person name="Mortensen U.H."/>
            <person name="Larsen T.O."/>
            <person name="Devries R.P."/>
            <person name="Grigoriev I.V."/>
            <person name="Machida M."/>
            <person name="Baker S.E."/>
            <person name="Andersen M.R."/>
        </authorList>
    </citation>
    <scope>NUCLEOTIDE SEQUENCE [LARGE SCALE GENOMIC DNA]</scope>
    <source>
        <strain evidence="3">CBS 553.77</strain>
    </source>
</reference>
<protein>
    <submittedName>
        <fullName evidence="2">Uncharacterized protein</fullName>
    </submittedName>
</protein>
<evidence type="ECO:0000313" key="2">
    <source>
        <dbReference type="EMBL" id="KAE8353344.1"/>
    </source>
</evidence>
<evidence type="ECO:0000256" key="1">
    <source>
        <dbReference type="SAM" id="Phobius"/>
    </source>
</evidence>